<dbReference type="NCBIfam" id="TIGR03506">
    <property type="entry name" value="FlgEFG_subfam"/>
    <property type="match status" value="1"/>
</dbReference>
<gene>
    <name evidence="8" type="ORF">BST96_14630</name>
</gene>
<dbReference type="InterPro" id="IPR020013">
    <property type="entry name" value="Flagellar_FlgE/F/G"/>
</dbReference>
<dbReference type="Gene3D" id="2.60.98.20">
    <property type="entry name" value="Flagellar hook protein FlgE"/>
    <property type="match status" value="1"/>
</dbReference>
<dbReference type="EMBL" id="CP019343">
    <property type="protein sequence ID" value="ARN75242.1"/>
    <property type="molecule type" value="Genomic_DNA"/>
</dbReference>
<dbReference type="InterPro" id="IPR037058">
    <property type="entry name" value="Falgellar_hook_FlgE_sf"/>
</dbReference>
<dbReference type="GO" id="GO:0009425">
    <property type="term" value="C:bacterial-type flagellum basal body"/>
    <property type="evidence" value="ECO:0007669"/>
    <property type="project" value="UniProtKB-SubCell"/>
</dbReference>
<dbReference type="Pfam" id="PF07559">
    <property type="entry name" value="FlgE_D2"/>
    <property type="match status" value="1"/>
</dbReference>
<sequence length="504" mass="52403">MNSLTLKPLFFSVFITFLSLWLTACDSSDSDSSCSVNGDTDGHLLRCGELDIAVDGEGYFIVSDNSGGSFYSRSVTLNIEDEQLLTAEGYKVNGFLSVGNMRVGGTPVAIDLGDVEITTVDIDEAGVISAQVSGTTTVIAQIALAKFIAPYFLEESVEGVYSQTAASGEPVVGTAGSGELGALAVGDVEVEAIDNAFDLSVSGDGYFVLDNQVEEIYAQNIRLAKTLSGSLALLDTEPEDAYQPQAYLADSNGDITNIIDDLLFPLSDLAPQQTAAVALEVNLDSRSGLPAATPFNALDSTSFTHQFSVDIYDSRGQSHTLNLYFVNTAAAGVWQLYLYIADDNGTPQNVIAIGSGYFEVTFSAEGALETTVPTELTVDGWNPEGAAQSSSSGATADVSDFSVSLDGSTEAGSDFAAQSVEQDGFASGSLVSLEFDSCGLFYASYSNGETMVLGQSALAVFAAPSALASAGDGLFQATAESGAADYGVACETDFGEITGDIINP</sequence>
<dbReference type="PANTHER" id="PTHR30435">
    <property type="entry name" value="FLAGELLAR PROTEIN"/>
    <property type="match status" value="1"/>
</dbReference>
<accession>A0A1X9NFP3</accession>
<dbReference type="Pfam" id="PF22692">
    <property type="entry name" value="LlgE_F_G_D1"/>
    <property type="match status" value="1"/>
</dbReference>
<keyword evidence="3 4" id="KW-0975">Bacterial flagellum</keyword>
<feature type="domain" description="Flagellar hook protein FlgE D2" evidence="6">
    <location>
        <begin position="282"/>
        <end position="425"/>
    </location>
</feature>
<dbReference type="RefSeq" id="WP_085759418.1">
    <property type="nucleotide sequence ID" value="NZ_CP019343.1"/>
</dbReference>
<dbReference type="PANTHER" id="PTHR30435:SF19">
    <property type="entry name" value="FLAGELLAR BASAL-BODY ROD PROTEIN FLGG"/>
    <property type="match status" value="1"/>
</dbReference>
<evidence type="ECO:0000256" key="2">
    <source>
        <dbReference type="ARBA" id="ARBA00009677"/>
    </source>
</evidence>
<dbReference type="STRING" id="716816.BST96_14630"/>
<name>A0A1X9NFP3_9GAMM</name>
<evidence type="ECO:0000259" key="7">
    <source>
        <dbReference type="Pfam" id="PF22692"/>
    </source>
</evidence>
<comment type="subcellular location">
    <subcellularLocation>
        <location evidence="1 4">Bacterial flagellum basal body</location>
    </subcellularLocation>
</comment>
<feature type="signal peptide" evidence="5">
    <location>
        <begin position="1"/>
        <end position="24"/>
    </location>
</feature>
<dbReference type="PROSITE" id="PS51257">
    <property type="entry name" value="PROKAR_LIPOPROTEIN"/>
    <property type="match status" value="1"/>
</dbReference>
<evidence type="ECO:0000256" key="1">
    <source>
        <dbReference type="ARBA" id="ARBA00004117"/>
    </source>
</evidence>
<evidence type="ECO:0000256" key="5">
    <source>
        <dbReference type="SAM" id="SignalP"/>
    </source>
</evidence>
<dbReference type="GO" id="GO:0071978">
    <property type="term" value="P:bacterial-type flagellum-dependent swarming motility"/>
    <property type="evidence" value="ECO:0007669"/>
    <property type="project" value="TreeGrafter"/>
</dbReference>
<dbReference type="InterPro" id="IPR037925">
    <property type="entry name" value="FlgE/F/G-like"/>
</dbReference>
<evidence type="ECO:0000256" key="4">
    <source>
        <dbReference type="RuleBase" id="RU362116"/>
    </source>
</evidence>
<dbReference type="AlphaFoldDB" id="A0A1X9NFP3"/>
<dbReference type="KEGG" id="osg:BST96_14630"/>
<dbReference type="OrthoDB" id="8578401at2"/>
<dbReference type="InterPro" id="IPR053967">
    <property type="entry name" value="LlgE_F_G-like_D1"/>
</dbReference>
<keyword evidence="5" id="KW-0732">Signal</keyword>
<dbReference type="InterPro" id="IPR011491">
    <property type="entry name" value="FlgE_D2"/>
</dbReference>
<comment type="similarity">
    <text evidence="2 4">Belongs to the flagella basal body rod proteins family.</text>
</comment>
<protein>
    <submittedName>
        <fullName evidence="8">Uncharacterized protein</fullName>
    </submittedName>
</protein>
<dbReference type="SUPFAM" id="SSF117143">
    <property type="entry name" value="Flagellar hook protein flgE"/>
    <property type="match status" value="2"/>
</dbReference>
<evidence type="ECO:0000259" key="6">
    <source>
        <dbReference type="Pfam" id="PF07559"/>
    </source>
</evidence>
<keyword evidence="9" id="KW-1185">Reference proteome</keyword>
<feature type="chain" id="PRO_5012440242" evidence="5">
    <location>
        <begin position="25"/>
        <end position="504"/>
    </location>
</feature>
<feature type="domain" description="Flagellar hook protein FlgE/F/G-like D1" evidence="7">
    <location>
        <begin position="53"/>
        <end position="130"/>
    </location>
</feature>
<evidence type="ECO:0000256" key="3">
    <source>
        <dbReference type="ARBA" id="ARBA00023143"/>
    </source>
</evidence>
<reference evidence="8 9" key="1">
    <citation type="submission" date="2016-11" db="EMBL/GenBank/DDBJ databases">
        <title>Trade-off between light-utilization and light-protection in marine flavobacteria.</title>
        <authorList>
            <person name="Kumagai Y."/>
        </authorList>
    </citation>
    <scope>NUCLEOTIDE SEQUENCE [LARGE SCALE GENOMIC DNA]</scope>
    <source>
        <strain evidence="8 9">NBRC 107125</strain>
    </source>
</reference>
<organism evidence="8 9">
    <name type="scientific">Oceanicoccus sagamiensis</name>
    <dbReference type="NCBI Taxonomy" id="716816"/>
    <lineage>
        <taxon>Bacteria</taxon>
        <taxon>Pseudomonadati</taxon>
        <taxon>Pseudomonadota</taxon>
        <taxon>Gammaproteobacteria</taxon>
        <taxon>Cellvibrionales</taxon>
        <taxon>Spongiibacteraceae</taxon>
        <taxon>Oceanicoccus</taxon>
    </lineage>
</organism>
<proteinExistence type="inferred from homology"/>
<evidence type="ECO:0000313" key="8">
    <source>
        <dbReference type="EMBL" id="ARN75242.1"/>
    </source>
</evidence>
<evidence type="ECO:0000313" key="9">
    <source>
        <dbReference type="Proteomes" id="UP000193450"/>
    </source>
</evidence>
<dbReference type="Proteomes" id="UP000193450">
    <property type="component" value="Chromosome"/>
</dbReference>